<dbReference type="GO" id="GO:0004363">
    <property type="term" value="F:glutathione synthase activity"/>
    <property type="evidence" value="ECO:0007669"/>
    <property type="project" value="UniProtKB-UniRule"/>
</dbReference>
<dbReference type="OrthoDB" id="9785415at2"/>
<evidence type="ECO:0000259" key="11">
    <source>
        <dbReference type="PROSITE" id="PS50975"/>
    </source>
</evidence>
<evidence type="ECO:0000256" key="1">
    <source>
        <dbReference type="ARBA" id="ARBA00001936"/>
    </source>
</evidence>
<dbReference type="SUPFAM" id="SSF56059">
    <property type="entry name" value="Glutathione synthetase ATP-binding domain-like"/>
    <property type="match status" value="1"/>
</dbReference>
<dbReference type="InterPro" id="IPR016185">
    <property type="entry name" value="PreATP-grasp_dom_sf"/>
</dbReference>
<keyword evidence="9" id="KW-0464">Manganese</keyword>
<evidence type="ECO:0000256" key="2">
    <source>
        <dbReference type="ARBA" id="ARBA00001946"/>
    </source>
</evidence>
<name>A0A1H7LRB2_STIAU</name>
<keyword evidence="5" id="KW-0479">Metal-binding</keyword>
<comment type="cofactor">
    <cofactor evidence="2">
        <name>Mg(2+)</name>
        <dbReference type="ChEBI" id="CHEBI:18420"/>
    </cofactor>
</comment>
<evidence type="ECO:0000256" key="9">
    <source>
        <dbReference type="ARBA" id="ARBA00023211"/>
    </source>
</evidence>
<dbReference type="PANTHER" id="PTHR21621:SF4">
    <property type="entry name" value="GLUTATHIONE SYNTHETASE"/>
    <property type="match status" value="1"/>
</dbReference>
<dbReference type="InterPro" id="IPR006284">
    <property type="entry name" value="Glut_synth_pro"/>
</dbReference>
<reference evidence="13" key="1">
    <citation type="submission" date="2016-10" db="EMBL/GenBank/DDBJ databases">
        <authorList>
            <person name="Varghese N."/>
            <person name="Submissions S."/>
        </authorList>
    </citation>
    <scope>NUCLEOTIDE SEQUENCE [LARGE SCALE GENOMIC DNA]</scope>
    <source>
        <strain evidence="13">DSM 17044</strain>
    </source>
</reference>
<proteinExistence type="inferred from homology"/>
<gene>
    <name evidence="10" type="primary">gshB</name>
    <name evidence="12" type="ORF">SAMN05444354_103314</name>
</gene>
<keyword evidence="3 10" id="KW-0436">Ligase</keyword>
<dbReference type="Gene3D" id="3.30.470.20">
    <property type="entry name" value="ATP-grasp fold, B domain"/>
    <property type="match status" value="1"/>
</dbReference>
<dbReference type="UniPathway" id="UPA00142">
    <property type="reaction ID" value="UER00210"/>
</dbReference>
<dbReference type="InterPro" id="IPR004215">
    <property type="entry name" value="GSHS_N"/>
</dbReference>
<comment type="pathway">
    <text evidence="10">Sulfur metabolism; glutathione biosynthesis; glutathione from L-cysteine and L-glutamate: step 2/2.</text>
</comment>
<dbReference type="NCBIfam" id="NF003573">
    <property type="entry name" value="PRK05246.1"/>
    <property type="match status" value="1"/>
</dbReference>
<sequence>MAPLTLGFLMDPLEHVRVDHDSTFAMMVEAHRRGHRVRYFEQGWLRFSGRCAEARMRTVAVRAEAGRHFEVLEEAVHPISSLDVLFLRKDPPVDVDFLHATQLVELCAGKSPVYINSPSALREANEKLFTLHFPDLMPETFVARELQALADFITRHPGGTILKPIDGFGGKGIVFLGQQDRNMRSMLELLTRGGQEAIMAQAYVPQARLGDKRIILVNGEPLGAVLRVPSDDDHRGNMAAGGKPVKTQLTAREKEICARLKPVLLERGLYLVGIDVLGDYLTEVNVTSPTGLVEIDRLDGVSIESHVIDLAERLAANR</sequence>
<dbReference type="Proteomes" id="UP000182719">
    <property type="component" value="Unassembled WGS sequence"/>
</dbReference>
<keyword evidence="6 10" id="KW-0547">Nucleotide-binding</keyword>
<evidence type="ECO:0000256" key="8">
    <source>
        <dbReference type="ARBA" id="ARBA00022842"/>
    </source>
</evidence>
<keyword evidence="7 10" id="KW-0067">ATP-binding</keyword>
<dbReference type="InterPro" id="IPR004218">
    <property type="entry name" value="GSHS_ATP-bd"/>
</dbReference>
<dbReference type="InterPro" id="IPR011761">
    <property type="entry name" value="ATP-grasp"/>
</dbReference>
<dbReference type="EMBL" id="FOAP01000003">
    <property type="protein sequence ID" value="SEL01450.1"/>
    <property type="molecule type" value="Genomic_DNA"/>
</dbReference>
<evidence type="ECO:0000256" key="7">
    <source>
        <dbReference type="ARBA" id="ARBA00022840"/>
    </source>
</evidence>
<dbReference type="GO" id="GO:0046872">
    <property type="term" value="F:metal ion binding"/>
    <property type="evidence" value="ECO:0007669"/>
    <property type="project" value="UniProtKB-KW"/>
</dbReference>
<dbReference type="PANTHER" id="PTHR21621">
    <property type="entry name" value="RIBOSOMAL PROTEIN S6 MODIFICATION PROTEIN"/>
    <property type="match status" value="1"/>
</dbReference>
<dbReference type="Gene3D" id="3.40.50.20">
    <property type="match status" value="1"/>
</dbReference>
<dbReference type="EC" id="6.3.2.3" evidence="10"/>
<evidence type="ECO:0000256" key="3">
    <source>
        <dbReference type="ARBA" id="ARBA00022598"/>
    </source>
</evidence>
<feature type="domain" description="ATP-grasp" evidence="11">
    <location>
        <begin position="127"/>
        <end position="312"/>
    </location>
</feature>
<dbReference type="GO" id="GO:0005737">
    <property type="term" value="C:cytoplasm"/>
    <property type="evidence" value="ECO:0007669"/>
    <property type="project" value="TreeGrafter"/>
</dbReference>
<evidence type="ECO:0000256" key="10">
    <source>
        <dbReference type="HAMAP-Rule" id="MF_00162"/>
    </source>
</evidence>
<keyword evidence="8" id="KW-0460">Magnesium</keyword>
<dbReference type="InterPro" id="IPR013815">
    <property type="entry name" value="ATP_grasp_subdomain_1"/>
</dbReference>
<accession>A0A1H7LRB2</accession>
<dbReference type="AlphaFoldDB" id="A0A1H7LRB2"/>
<evidence type="ECO:0000256" key="4">
    <source>
        <dbReference type="ARBA" id="ARBA00022684"/>
    </source>
</evidence>
<dbReference type="PROSITE" id="PS50975">
    <property type="entry name" value="ATP_GRASP"/>
    <property type="match status" value="1"/>
</dbReference>
<evidence type="ECO:0000313" key="12">
    <source>
        <dbReference type="EMBL" id="SEL01450.1"/>
    </source>
</evidence>
<evidence type="ECO:0000313" key="13">
    <source>
        <dbReference type="Proteomes" id="UP000182719"/>
    </source>
</evidence>
<keyword evidence="4 10" id="KW-0317">Glutathione biosynthesis</keyword>
<dbReference type="GO" id="GO:0005524">
    <property type="term" value="F:ATP binding"/>
    <property type="evidence" value="ECO:0007669"/>
    <property type="project" value="UniProtKB-UniRule"/>
</dbReference>
<protein>
    <recommendedName>
        <fullName evidence="10">Glutathione synthetase</fullName>
        <ecNumber evidence="10">6.3.2.3</ecNumber>
    </recommendedName>
    <alternativeName>
        <fullName evidence="10">GSH synthetase</fullName>
        <shortName evidence="10">GSH-S</shortName>
        <shortName evidence="10">GSHase</shortName>
    </alternativeName>
    <alternativeName>
        <fullName evidence="10">Glutathione synthase</fullName>
    </alternativeName>
</protein>
<comment type="similarity">
    <text evidence="10">Belongs to the prokaryotic GSH synthase family.</text>
</comment>
<keyword evidence="13" id="KW-1185">Reference proteome</keyword>
<comment type="catalytic activity">
    <reaction evidence="10">
        <text>gamma-L-glutamyl-L-cysteine + glycine + ATP = glutathione + ADP + phosphate + H(+)</text>
        <dbReference type="Rhea" id="RHEA:13557"/>
        <dbReference type="ChEBI" id="CHEBI:15378"/>
        <dbReference type="ChEBI" id="CHEBI:30616"/>
        <dbReference type="ChEBI" id="CHEBI:43474"/>
        <dbReference type="ChEBI" id="CHEBI:57305"/>
        <dbReference type="ChEBI" id="CHEBI:57925"/>
        <dbReference type="ChEBI" id="CHEBI:58173"/>
        <dbReference type="ChEBI" id="CHEBI:456216"/>
        <dbReference type="EC" id="6.3.2.3"/>
    </reaction>
</comment>
<dbReference type="SUPFAM" id="SSF52440">
    <property type="entry name" value="PreATP-grasp domain"/>
    <property type="match status" value="1"/>
</dbReference>
<dbReference type="Pfam" id="PF02955">
    <property type="entry name" value="GSH-S_ATP"/>
    <property type="match status" value="1"/>
</dbReference>
<dbReference type="HAMAP" id="MF_00162">
    <property type="entry name" value="GSH_S"/>
    <property type="match status" value="1"/>
</dbReference>
<comment type="cofactor">
    <cofactor evidence="1">
        <name>Mn(2+)</name>
        <dbReference type="ChEBI" id="CHEBI:29035"/>
    </cofactor>
</comment>
<dbReference type="Gene3D" id="3.30.1490.20">
    <property type="entry name" value="ATP-grasp fold, A domain"/>
    <property type="match status" value="1"/>
</dbReference>
<evidence type="ECO:0000256" key="6">
    <source>
        <dbReference type="ARBA" id="ARBA00022741"/>
    </source>
</evidence>
<dbReference type="NCBIfam" id="TIGR01380">
    <property type="entry name" value="glut_syn"/>
    <property type="match status" value="1"/>
</dbReference>
<dbReference type="Pfam" id="PF02951">
    <property type="entry name" value="GSH-S_N"/>
    <property type="match status" value="1"/>
</dbReference>
<dbReference type="RefSeq" id="WP_075005904.1">
    <property type="nucleotide sequence ID" value="NZ_FOAP01000003.1"/>
</dbReference>
<organism evidence="12 13">
    <name type="scientific">Stigmatella aurantiaca</name>
    <dbReference type="NCBI Taxonomy" id="41"/>
    <lineage>
        <taxon>Bacteria</taxon>
        <taxon>Pseudomonadati</taxon>
        <taxon>Myxococcota</taxon>
        <taxon>Myxococcia</taxon>
        <taxon>Myxococcales</taxon>
        <taxon>Cystobacterineae</taxon>
        <taxon>Archangiaceae</taxon>
        <taxon>Stigmatella</taxon>
    </lineage>
</organism>
<evidence type="ECO:0000256" key="5">
    <source>
        <dbReference type="ARBA" id="ARBA00022723"/>
    </source>
</evidence>